<evidence type="ECO:0000313" key="3">
    <source>
        <dbReference type="EMBL" id="MCG2430791.1"/>
    </source>
</evidence>
<feature type="domain" description="Secretion system C-terminal sorting" evidence="2">
    <location>
        <begin position="4"/>
        <end position="36"/>
    </location>
</feature>
<dbReference type="NCBIfam" id="TIGR04183">
    <property type="entry name" value="Por_Secre_tail"/>
    <property type="match status" value="1"/>
</dbReference>
<keyword evidence="1" id="KW-0732">Signal</keyword>
<dbReference type="RefSeq" id="WP_420908348.1">
    <property type="nucleotide sequence ID" value="NZ_JAIRBB010000004.1"/>
</dbReference>
<reference evidence="3" key="1">
    <citation type="submission" date="2021-09" db="EMBL/GenBank/DDBJ databases">
        <title>Genome of Aequorivita sp. strain F64183.</title>
        <authorList>
            <person name="Wang Y."/>
        </authorList>
    </citation>
    <scope>NUCLEOTIDE SEQUENCE</scope>
    <source>
        <strain evidence="3">F64183</strain>
    </source>
</reference>
<evidence type="ECO:0000259" key="2">
    <source>
        <dbReference type="Pfam" id="PF18962"/>
    </source>
</evidence>
<evidence type="ECO:0000313" key="4">
    <source>
        <dbReference type="Proteomes" id="UP001139462"/>
    </source>
</evidence>
<evidence type="ECO:0000256" key="1">
    <source>
        <dbReference type="ARBA" id="ARBA00022729"/>
    </source>
</evidence>
<keyword evidence="4" id="KW-1185">Reference proteome</keyword>
<accession>A0A9X1QY58</accession>
<comment type="caution">
    <text evidence="3">The sequence shown here is derived from an EMBL/GenBank/DDBJ whole genome shotgun (WGS) entry which is preliminary data.</text>
</comment>
<dbReference type="EMBL" id="JAIRBB010000004">
    <property type="protein sequence ID" value="MCG2430791.1"/>
    <property type="molecule type" value="Genomic_DNA"/>
</dbReference>
<proteinExistence type="predicted"/>
<protein>
    <submittedName>
        <fullName evidence="3">T9SS type A sorting domain-containing protein</fullName>
    </submittedName>
</protein>
<organism evidence="3 4">
    <name type="scientific">Aequorivita xiaoshiensis</name>
    <dbReference type="NCBI Taxonomy" id="2874476"/>
    <lineage>
        <taxon>Bacteria</taxon>
        <taxon>Pseudomonadati</taxon>
        <taxon>Bacteroidota</taxon>
        <taxon>Flavobacteriia</taxon>
        <taxon>Flavobacteriales</taxon>
        <taxon>Flavobacteriaceae</taxon>
        <taxon>Aequorivita</taxon>
    </lineage>
</organism>
<dbReference type="Pfam" id="PF18962">
    <property type="entry name" value="Por_Secre_tail"/>
    <property type="match status" value="1"/>
</dbReference>
<dbReference type="AlphaFoldDB" id="A0A9X1QY58"/>
<dbReference type="Proteomes" id="UP001139462">
    <property type="component" value="Unassembled WGS sequence"/>
</dbReference>
<dbReference type="InterPro" id="IPR026444">
    <property type="entry name" value="Secre_tail"/>
</dbReference>
<gene>
    <name evidence="3" type="ORF">K8344_06640</name>
</gene>
<sequence>MLSDNKEIKVSSLRSGIYLTKITSEKEQIVVKRLIIQ</sequence>
<name>A0A9X1QY58_9FLAO</name>